<evidence type="ECO:0000259" key="2">
    <source>
        <dbReference type="PROSITE" id="PS51733"/>
    </source>
</evidence>
<evidence type="ECO:0000313" key="3">
    <source>
        <dbReference type="EMBL" id="GFM33857.1"/>
    </source>
</evidence>
<dbReference type="InterPro" id="IPR004408">
    <property type="entry name" value="Biotin_CoA_COase_ligase"/>
</dbReference>
<dbReference type="GO" id="GO:0004077">
    <property type="term" value="F:biotin--[biotin carboxyl-carrier protein] ligase activity"/>
    <property type="evidence" value="ECO:0007669"/>
    <property type="project" value="InterPro"/>
</dbReference>
<dbReference type="AlphaFoldDB" id="A0A7J0BJF2"/>
<dbReference type="Proteomes" id="UP000503840">
    <property type="component" value="Unassembled WGS sequence"/>
</dbReference>
<organism evidence="3 4">
    <name type="scientific">Desulfovibrio subterraneus</name>
    <dbReference type="NCBI Taxonomy" id="2718620"/>
    <lineage>
        <taxon>Bacteria</taxon>
        <taxon>Pseudomonadati</taxon>
        <taxon>Thermodesulfobacteriota</taxon>
        <taxon>Desulfovibrionia</taxon>
        <taxon>Desulfovibrionales</taxon>
        <taxon>Desulfovibrionaceae</taxon>
        <taxon>Desulfovibrio</taxon>
    </lineage>
</organism>
<dbReference type="SUPFAM" id="SSF55681">
    <property type="entry name" value="Class II aaRS and biotin synthetases"/>
    <property type="match status" value="1"/>
</dbReference>
<dbReference type="Pfam" id="PF03099">
    <property type="entry name" value="BPL_LplA_LipB"/>
    <property type="match status" value="1"/>
</dbReference>
<feature type="domain" description="BPL/LPL catalytic" evidence="2">
    <location>
        <begin position="62"/>
        <end position="238"/>
    </location>
</feature>
<name>A0A7J0BJF2_9BACT</name>
<comment type="caution">
    <text evidence="3">The sequence shown here is derived from an EMBL/GenBank/DDBJ whole genome shotgun (WGS) entry which is preliminary data.</text>
</comment>
<keyword evidence="1 3" id="KW-0436">Ligase</keyword>
<dbReference type="PANTHER" id="PTHR12835:SF5">
    <property type="entry name" value="BIOTIN--PROTEIN LIGASE"/>
    <property type="match status" value="1"/>
</dbReference>
<dbReference type="Gene3D" id="3.30.930.10">
    <property type="entry name" value="Bira Bifunctional Protein, Domain 2"/>
    <property type="match status" value="1"/>
</dbReference>
<keyword evidence="4" id="KW-1185">Reference proteome</keyword>
<dbReference type="PROSITE" id="PS51733">
    <property type="entry name" value="BPL_LPL_CATALYTIC"/>
    <property type="match status" value="1"/>
</dbReference>
<accession>A0A7J0BJF2</accession>
<dbReference type="InterPro" id="IPR045864">
    <property type="entry name" value="aa-tRNA-synth_II/BPL/LPL"/>
</dbReference>
<sequence>MLYILKDGLSGVASPLSPDELAGSDPAWGDEIRNARWTECEKNGIRFWVSSCACCSGAEGAGEAAGSVFICGTCTSSLDVVRILAREGLLHEWDSVLALSQSSGRGQLRRPWSSPSGNIYSAIRLPYGAPHLDDIASLTVGYLLAEALNAQGVRVALKWPNDLLLENRKTGGVLLEDFGGALFAGIGINVVSSPPVSELRDGWAVPATNLRAEGCKLSVMTLWQTLVNRVRFCYETQVVRCNREELTRRVQLHLAWVGREIIIHGGDEEYRPGRLLGVNENGALRLLLSGQEIAVHSGSIALSSHTDLPI</sequence>
<reference evidence="3 4" key="1">
    <citation type="submission" date="2020-05" db="EMBL/GenBank/DDBJ databases">
        <title>Draft genome sequence of Desulfovibrio sp. strain HN2T.</title>
        <authorList>
            <person name="Ueno A."/>
            <person name="Tamazawa S."/>
            <person name="Tamamura S."/>
            <person name="Murakami T."/>
            <person name="Kiyama T."/>
            <person name="Inomata H."/>
            <person name="Amano Y."/>
            <person name="Miyakawa K."/>
            <person name="Tamaki H."/>
            <person name="Naganuma T."/>
            <person name="Kaneko K."/>
        </authorList>
    </citation>
    <scope>NUCLEOTIDE SEQUENCE [LARGE SCALE GENOMIC DNA]</scope>
    <source>
        <strain evidence="3 4">HN2</strain>
    </source>
</reference>
<dbReference type="InterPro" id="IPR004143">
    <property type="entry name" value="BPL_LPL_catalytic"/>
</dbReference>
<dbReference type="NCBIfam" id="TIGR00121">
    <property type="entry name" value="birA_ligase"/>
    <property type="match status" value="1"/>
</dbReference>
<dbReference type="EMBL" id="BLVO01000013">
    <property type="protein sequence ID" value="GFM33857.1"/>
    <property type="molecule type" value="Genomic_DNA"/>
</dbReference>
<proteinExistence type="predicted"/>
<evidence type="ECO:0000313" key="4">
    <source>
        <dbReference type="Proteomes" id="UP000503840"/>
    </source>
</evidence>
<dbReference type="PANTHER" id="PTHR12835">
    <property type="entry name" value="BIOTIN PROTEIN LIGASE"/>
    <property type="match status" value="1"/>
</dbReference>
<evidence type="ECO:0000256" key="1">
    <source>
        <dbReference type="ARBA" id="ARBA00022598"/>
    </source>
</evidence>
<protein>
    <submittedName>
        <fullName evidence="3">Biotin--acetyl-CoA-carboxylase ligase</fullName>
    </submittedName>
</protein>
<dbReference type="GO" id="GO:0005737">
    <property type="term" value="C:cytoplasm"/>
    <property type="evidence" value="ECO:0007669"/>
    <property type="project" value="TreeGrafter"/>
</dbReference>
<gene>
    <name evidence="3" type="ORF">DSM101010T_22220</name>
</gene>